<gene>
    <name evidence="2" type="ORF">FQK23_04230</name>
</gene>
<evidence type="ECO:0000313" key="2">
    <source>
        <dbReference type="EMBL" id="TVU57114.1"/>
    </source>
</evidence>
<evidence type="ECO:0000313" key="3">
    <source>
        <dbReference type="Proteomes" id="UP000320531"/>
    </source>
</evidence>
<accession>A0A558GJR7</accession>
<feature type="transmembrane region" description="Helical" evidence="1">
    <location>
        <begin position="73"/>
        <end position="95"/>
    </location>
</feature>
<dbReference type="GO" id="GO:0006508">
    <property type="term" value="P:proteolysis"/>
    <property type="evidence" value="ECO:0007669"/>
    <property type="project" value="UniProtKB-KW"/>
</dbReference>
<dbReference type="EMBL" id="VMTY01000009">
    <property type="protein sequence ID" value="TVU57114.1"/>
    <property type="molecule type" value="Genomic_DNA"/>
</dbReference>
<feature type="transmembrane region" description="Helical" evidence="1">
    <location>
        <begin position="209"/>
        <end position="230"/>
    </location>
</feature>
<keyword evidence="2" id="KW-0482">Metalloprotease</keyword>
<dbReference type="Proteomes" id="UP000320531">
    <property type="component" value="Unassembled WGS sequence"/>
</dbReference>
<comment type="caution">
    <text evidence="2">The sequence shown here is derived from an EMBL/GenBank/DDBJ whole genome shotgun (WGS) entry which is preliminary data.</text>
</comment>
<feature type="transmembrane region" description="Helical" evidence="1">
    <location>
        <begin position="237"/>
        <end position="256"/>
    </location>
</feature>
<reference evidence="2 3" key="1">
    <citation type="submission" date="2019-07" db="EMBL/GenBank/DDBJ databases">
        <title>Draft genome of C. aurimucosum strain 14-2523.</title>
        <authorList>
            <person name="Pacheco L.G.C."/>
            <person name="Aguiar E.R.G.R."/>
            <person name="Navas J."/>
            <person name="Santos C.S."/>
            <person name="Rocha D.J.P.G."/>
        </authorList>
    </citation>
    <scope>NUCLEOTIDE SEQUENCE [LARGE SCALE GENOMIC DNA]</scope>
    <source>
        <strain evidence="2 3">14-2523</strain>
    </source>
</reference>
<feature type="transmembrane region" description="Helical" evidence="1">
    <location>
        <begin position="50"/>
        <end position="67"/>
    </location>
</feature>
<protein>
    <submittedName>
        <fullName evidence="2">PrsW family intramembrane metalloprotease</fullName>
    </submittedName>
</protein>
<keyword evidence="2" id="KW-0645">Protease</keyword>
<keyword evidence="1" id="KW-0472">Membrane</keyword>
<dbReference type="Pfam" id="PF13367">
    <property type="entry name" value="PrsW-protease"/>
    <property type="match status" value="1"/>
</dbReference>
<dbReference type="InterPro" id="IPR026898">
    <property type="entry name" value="PrsW"/>
</dbReference>
<dbReference type="GO" id="GO:0008237">
    <property type="term" value="F:metallopeptidase activity"/>
    <property type="evidence" value="ECO:0007669"/>
    <property type="project" value="UniProtKB-KW"/>
</dbReference>
<keyword evidence="2" id="KW-0378">Hydrolase</keyword>
<evidence type="ECO:0000256" key="1">
    <source>
        <dbReference type="SAM" id="Phobius"/>
    </source>
</evidence>
<keyword evidence="1" id="KW-0812">Transmembrane</keyword>
<organism evidence="2 3">
    <name type="scientific">Corynebacterium aurimucosum</name>
    <dbReference type="NCBI Taxonomy" id="169292"/>
    <lineage>
        <taxon>Bacteria</taxon>
        <taxon>Bacillati</taxon>
        <taxon>Actinomycetota</taxon>
        <taxon>Actinomycetes</taxon>
        <taxon>Mycobacteriales</taxon>
        <taxon>Corynebacteriaceae</taxon>
        <taxon>Corynebacterium</taxon>
    </lineage>
</organism>
<keyword evidence="1" id="KW-1133">Transmembrane helix</keyword>
<feature type="transmembrane region" description="Helical" evidence="1">
    <location>
        <begin position="168"/>
        <end position="189"/>
    </location>
</feature>
<sequence>MSSTVIHSGRVLLVIVATIVLPAFRKILPAEDTGTPGTVHSLNRMRRTQTLYELLTAAGLVSAAYGFSQGAFVTTSALAAVLYATVAIGLTLLILRKYPGIAHGVVWGIAVTRVAASLNKCMNDLLIRFFPEWLVEAGIAPLPEELLKFLGVLFICSCIIRPRHWADYVFVGVAVGMGFSVGENVVYYVNLTLENLDSDIKGTLMAVLVRFIANPLMHSFFTGIAAYGLARKQPVRWLLLAMAVHFAANFGPSVTIALENALWPVFAALIILISLWGATIVSIVKIRKILPAEDTGAKSQLVGSKS</sequence>
<name>A0A558GJR7_9CORY</name>
<proteinExistence type="predicted"/>
<dbReference type="AlphaFoldDB" id="A0A558GJR7"/>
<feature type="transmembrane region" description="Helical" evidence="1">
    <location>
        <begin position="262"/>
        <end position="284"/>
    </location>
</feature>